<protein>
    <submittedName>
        <fullName evidence="1">Motility protein</fullName>
    </submittedName>
</protein>
<keyword evidence="2" id="KW-1185">Reference proteome</keyword>
<dbReference type="InterPro" id="IPR025906">
    <property type="entry name" value="YjfB_motility"/>
</dbReference>
<dbReference type="KEGG" id="sted:SPTER_42740"/>
<name>A0A517DZP8_9FIRM</name>
<sequence length="62" mass="6351">MDIAALSSAASQMNVSNQASILVMKKVMDAASAQNQGLLELLPATAARISPSHLGNSINISV</sequence>
<organism evidence="1 2">
    <name type="scientific">Sporomusa termitida</name>
    <dbReference type="NCBI Taxonomy" id="2377"/>
    <lineage>
        <taxon>Bacteria</taxon>
        <taxon>Bacillati</taxon>
        <taxon>Bacillota</taxon>
        <taxon>Negativicutes</taxon>
        <taxon>Selenomonadales</taxon>
        <taxon>Sporomusaceae</taxon>
        <taxon>Sporomusa</taxon>
    </lineage>
</organism>
<evidence type="ECO:0000313" key="1">
    <source>
        <dbReference type="EMBL" id="QDR82835.1"/>
    </source>
</evidence>
<dbReference type="EMBL" id="CP036259">
    <property type="protein sequence ID" value="QDR82835.1"/>
    <property type="molecule type" value="Genomic_DNA"/>
</dbReference>
<accession>A0A517DZP8</accession>
<dbReference type="Pfam" id="PF14070">
    <property type="entry name" value="YjfB_motility"/>
    <property type="match status" value="1"/>
</dbReference>
<dbReference type="RefSeq" id="WP_144352180.1">
    <property type="nucleotide sequence ID" value="NZ_CP036259.1"/>
</dbReference>
<dbReference type="OrthoDB" id="1924973at2"/>
<dbReference type="Proteomes" id="UP000320776">
    <property type="component" value="Chromosome"/>
</dbReference>
<proteinExistence type="predicted"/>
<evidence type="ECO:0000313" key="2">
    <source>
        <dbReference type="Proteomes" id="UP000320776"/>
    </source>
</evidence>
<gene>
    <name evidence="1" type="ORF">SPTER_42740</name>
</gene>
<reference evidence="1 2" key="1">
    <citation type="submission" date="2019-02" db="EMBL/GenBank/DDBJ databases">
        <title>Closed genome of Sporomusa termitida DSM 4440.</title>
        <authorList>
            <person name="Poehlein A."/>
            <person name="Daniel R."/>
        </authorList>
    </citation>
    <scope>NUCLEOTIDE SEQUENCE [LARGE SCALE GENOMIC DNA]</scope>
    <source>
        <strain evidence="1 2">DSM 4440</strain>
    </source>
</reference>
<dbReference type="AlphaFoldDB" id="A0A517DZP8"/>